<protein>
    <submittedName>
        <fullName evidence="8">ABC transporter permease</fullName>
    </submittedName>
</protein>
<reference evidence="8 9" key="1">
    <citation type="submission" date="2015-03" db="EMBL/GenBank/DDBJ databases">
        <title>Genome sequencing of Methylobacterium variabile DSM 16961.</title>
        <authorList>
            <person name="Chaudhry V."/>
            <person name="Patil P.B."/>
        </authorList>
    </citation>
    <scope>NUCLEOTIDE SEQUENCE [LARGE SCALE GENOMIC DNA]</scope>
    <source>
        <strain evidence="8 9">DSM 16961</strain>
    </source>
</reference>
<evidence type="ECO:0000256" key="4">
    <source>
        <dbReference type="ARBA" id="ARBA00023136"/>
    </source>
</evidence>
<dbReference type="Proteomes" id="UP000035955">
    <property type="component" value="Unassembled WGS sequence"/>
</dbReference>
<feature type="transmembrane region" description="Helical" evidence="6">
    <location>
        <begin position="133"/>
        <end position="152"/>
    </location>
</feature>
<dbReference type="EMBL" id="LABY01000076">
    <property type="protein sequence ID" value="KMO38128.1"/>
    <property type="molecule type" value="Genomic_DNA"/>
</dbReference>
<feature type="domain" description="EamA" evidence="7">
    <location>
        <begin position="163"/>
        <end position="294"/>
    </location>
</feature>
<sequence>MQPPANRPMSPSEWGLLLGLSVLWGGSFFFVGVALRALPPLTLVVLRVGLAAVILTLVLKARGLPLPRGRGVWLAFLGAALLNNAVPFCLIAWGQTQIASGLAAILNATTPLFGVLVAHGLTDDERLTPGRLVGVLAGLAGVAVMIGPSVLSGLGTEALAQGAVLLAALSYAFAGIYGRRFKRMGIPPLSAAAGQVTAATVLLLPVALAVDRPWTLAIPPAGAIAAILGLAALSTALAYVIFFRLLASAGATNLMLVTFLIPVSALLLGALVLGEPVVPRQLLGMALIGAGLVAIDGRLLTGWRPVRPGDRSEPARPAGPTRHPQA</sequence>
<dbReference type="InterPro" id="IPR037185">
    <property type="entry name" value="EmrE-like"/>
</dbReference>
<keyword evidence="9" id="KW-1185">Reference proteome</keyword>
<feature type="transmembrane region" description="Helical" evidence="6">
    <location>
        <begin position="189"/>
        <end position="210"/>
    </location>
</feature>
<dbReference type="Pfam" id="PF00892">
    <property type="entry name" value="EamA"/>
    <property type="match status" value="2"/>
</dbReference>
<evidence type="ECO:0000256" key="3">
    <source>
        <dbReference type="ARBA" id="ARBA00022989"/>
    </source>
</evidence>
<dbReference type="InterPro" id="IPR050638">
    <property type="entry name" value="AA-Vitamin_Transporters"/>
</dbReference>
<evidence type="ECO:0000259" key="7">
    <source>
        <dbReference type="Pfam" id="PF00892"/>
    </source>
</evidence>
<comment type="caution">
    <text evidence="8">The sequence shown here is derived from an EMBL/GenBank/DDBJ whole genome shotgun (WGS) entry which is preliminary data.</text>
</comment>
<name>A0A0J6SXR6_9HYPH</name>
<dbReference type="PANTHER" id="PTHR32322">
    <property type="entry name" value="INNER MEMBRANE TRANSPORTER"/>
    <property type="match status" value="1"/>
</dbReference>
<dbReference type="PANTHER" id="PTHR32322:SF9">
    <property type="entry name" value="AMINO-ACID METABOLITE EFFLUX PUMP-RELATED"/>
    <property type="match status" value="1"/>
</dbReference>
<keyword evidence="2 6" id="KW-0812">Transmembrane</keyword>
<feature type="transmembrane region" description="Helical" evidence="6">
    <location>
        <begin position="280"/>
        <end position="301"/>
    </location>
</feature>
<organism evidence="8 9">
    <name type="scientific">Methylobacterium variabile</name>
    <dbReference type="NCBI Taxonomy" id="298794"/>
    <lineage>
        <taxon>Bacteria</taxon>
        <taxon>Pseudomonadati</taxon>
        <taxon>Pseudomonadota</taxon>
        <taxon>Alphaproteobacteria</taxon>
        <taxon>Hyphomicrobiales</taxon>
        <taxon>Methylobacteriaceae</taxon>
        <taxon>Methylobacterium</taxon>
    </lineage>
</organism>
<keyword evidence="4 6" id="KW-0472">Membrane</keyword>
<dbReference type="RefSeq" id="WP_048444444.1">
    <property type="nucleotide sequence ID" value="NZ_LABY01000076.1"/>
</dbReference>
<gene>
    <name evidence="8" type="ORF">VQ02_12090</name>
</gene>
<dbReference type="OrthoDB" id="9810556at2"/>
<feature type="region of interest" description="Disordered" evidence="5">
    <location>
        <begin position="305"/>
        <end position="326"/>
    </location>
</feature>
<keyword evidence="3 6" id="KW-1133">Transmembrane helix</keyword>
<accession>A0A0J6SXR6</accession>
<feature type="transmembrane region" description="Helical" evidence="6">
    <location>
        <begin position="254"/>
        <end position="274"/>
    </location>
</feature>
<feature type="transmembrane region" description="Helical" evidence="6">
    <location>
        <begin position="99"/>
        <end position="121"/>
    </location>
</feature>
<dbReference type="InterPro" id="IPR000620">
    <property type="entry name" value="EamA_dom"/>
</dbReference>
<dbReference type="PATRIC" id="fig|298794.3.peg.7123"/>
<evidence type="ECO:0000313" key="9">
    <source>
        <dbReference type="Proteomes" id="UP000035955"/>
    </source>
</evidence>
<feature type="domain" description="EamA" evidence="7">
    <location>
        <begin position="16"/>
        <end position="146"/>
    </location>
</feature>
<feature type="transmembrane region" description="Helical" evidence="6">
    <location>
        <begin position="158"/>
        <end position="177"/>
    </location>
</feature>
<evidence type="ECO:0000256" key="1">
    <source>
        <dbReference type="ARBA" id="ARBA00004141"/>
    </source>
</evidence>
<feature type="transmembrane region" description="Helical" evidence="6">
    <location>
        <begin position="71"/>
        <end position="93"/>
    </location>
</feature>
<dbReference type="SUPFAM" id="SSF103481">
    <property type="entry name" value="Multidrug resistance efflux transporter EmrE"/>
    <property type="match status" value="2"/>
</dbReference>
<evidence type="ECO:0000256" key="5">
    <source>
        <dbReference type="SAM" id="MobiDB-lite"/>
    </source>
</evidence>
<feature type="transmembrane region" description="Helical" evidence="6">
    <location>
        <begin position="222"/>
        <end position="242"/>
    </location>
</feature>
<dbReference type="GO" id="GO:0016020">
    <property type="term" value="C:membrane"/>
    <property type="evidence" value="ECO:0007669"/>
    <property type="project" value="UniProtKB-SubCell"/>
</dbReference>
<feature type="transmembrane region" description="Helical" evidence="6">
    <location>
        <begin position="14"/>
        <end position="35"/>
    </location>
</feature>
<feature type="transmembrane region" description="Helical" evidence="6">
    <location>
        <begin position="41"/>
        <end position="59"/>
    </location>
</feature>
<comment type="subcellular location">
    <subcellularLocation>
        <location evidence="1">Membrane</location>
        <topology evidence="1">Multi-pass membrane protein</topology>
    </subcellularLocation>
</comment>
<dbReference type="AlphaFoldDB" id="A0A0J6SXR6"/>
<evidence type="ECO:0000256" key="6">
    <source>
        <dbReference type="SAM" id="Phobius"/>
    </source>
</evidence>
<proteinExistence type="predicted"/>
<evidence type="ECO:0000256" key="2">
    <source>
        <dbReference type="ARBA" id="ARBA00022692"/>
    </source>
</evidence>
<evidence type="ECO:0000313" key="8">
    <source>
        <dbReference type="EMBL" id="KMO38128.1"/>
    </source>
</evidence>